<dbReference type="InterPro" id="IPR006976">
    <property type="entry name" value="VanZ-like"/>
</dbReference>
<feature type="transmembrane region" description="Helical" evidence="5">
    <location>
        <begin position="143"/>
        <end position="165"/>
    </location>
</feature>
<evidence type="ECO:0000259" key="6">
    <source>
        <dbReference type="Pfam" id="PF04892"/>
    </source>
</evidence>
<evidence type="ECO:0000256" key="5">
    <source>
        <dbReference type="SAM" id="Phobius"/>
    </source>
</evidence>
<comment type="subcellular location">
    <subcellularLocation>
        <location evidence="1">Membrane</location>
        <topology evidence="1">Multi-pass membrane protein</topology>
    </subcellularLocation>
</comment>
<feature type="domain" description="VanZ-like" evidence="6">
    <location>
        <begin position="48"/>
        <end position="194"/>
    </location>
</feature>
<feature type="transmembrane region" description="Helical" evidence="5">
    <location>
        <begin position="177"/>
        <end position="197"/>
    </location>
</feature>
<evidence type="ECO:0000313" key="9">
    <source>
        <dbReference type="Proteomes" id="UP000749471"/>
    </source>
</evidence>
<evidence type="ECO:0000256" key="4">
    <source>
        <dbReference type="ARBA" id="ARBA00023136"/>
    </source>
</evidence>
<keyword evidence="9" id="KW-1185">Reference proteome</keyword>
<gene>
    <name evidence="8" type="ORF">KQI42_08655</name>
</gene>
<dbReference type="InterPro" id="IPR053150">
    <property type="entry name" value="Teicoplanin_resist-assoc"/>
</dbReference>
<feature type="transmembrane region" description="Helical" evidence="5">
    <location>
        <begin position="315"/>
        <end position="342"/>
    </location>
</feature>
<keyword evidence="4 5" id="KW-0472">Membrane</keyword>
<dbReference type="Pfam" id="PF04892">
    <property type="entry name" value="VanZ"/>
    <property type="match status" value="1"/>
</dbReference>
<evidence type="ECO:0000259" key="7">
    <source>
        <dbReference type="Pfam" id="PF06271"/>
    </source>
</evidence>
<evidence type="ECO:0000313" key="8">
    <source>
        <dbReference type="EMBL" id="MBU5438075.1"/>
    </source>
</evidence>
<protein>
    <submittedName>
        <fullName evidence="8">VanZ family protein</fullName>
    </submittedName>
</protein>
<feature type="transmembrane region" description="Helical" evidence="5">
    <location>
        <begin position="241"/>
        <end position="264"/>
    </location>
</feature>
<evidence type="ECO:0000256" key="2">
    <source>
        <dbReference type="ARBA" id="ARBA00022692"/>
    </source>
</evidence>
<feature type="domain" description="RDD" evidence="7">
    <location>
        <begin position="246"/>
        <end position="346"/>
    </location>
</feature>
<dbReference type="EMBL" id="JAHLPM010000006">
    <property type="protein sequence ID" value="MBU5438075.1"/>
    <property type="molecule type" value="Genomic_DNA"/>
</dbReference>
<sequence length="365" mass="42955">MESYLFPIKIAFITFPFIALFFTFPFAIYQYKKYGYINKFRIFILYSFLLYLIVAYYLIILPLPQTRDIKSLQRPGTQHYNLVPFSFIHDILRETSVVFNKPSTYKYLLTERAFLQAVFNAILLLPLGVYLRYYFKKDLKKTIATTFFVSLFFEVTQLTGLYGIYNAPYRLFDVDDLFLNTLGGYIGYVITPMFTFFLPNTDEIDKNINLQEMRVSYFRRGLAFLIDINIVRLIPKIEDNIIYKGTIYFIYFILIAYLTNGKTIGNWLTSIKIKGEESKLKFSEIFIRYTTLYFGVFGVNRVLSSVATMNEYTDIGYAIIIIVILQLIINLLILIHFLLCIIRRDRFFYEKFSDTSIVISKGSPN</sequence>
<keyword evidence="2 5" id="KW-0812">Transmembrane</keyword>
<reference evidence="8 9" key="1">
    <citation type="submission" date="2021-06" db="EMBL/GenBank/DDBJ databases">
        <authorList>
            <person name="Sun Q."/>
            <person name="Li D."/>
        </authorList>
    </citation>
    <scope>NUCLEOTIDE SEQUENCE [LARGE SCALE GENOMIC DNA]</scope>
    <source>
        <strain evidence="8 9">MSJ-40</strain>
    </source>
</reference>
<keyword evidence="3 5" id="KW-1133">Transmembrane helix</keyword>
<feature type="transmembrane region" description="Helical" evidence="5">
    <location>
        <begin position="6"/>
        <end position="28"/>
    </location>
</feature>
<dbReference type="PIRSF" id="PIRSF031578">
    <property type="entry name" value="Uncharacterised_Vanz_RDD-cont"/>
    <property type="match status" value="1"/>
</dbReference>
<dbReference type="Proteomes" id="UP000749471">
    <property type="component" value="Unassembled WGS sequence"/>
</dbReference>
<feature type="transmembrane region" description="Helical" evidence="5">
    <location>
        <begin position="285"/>
        <end position="303"/>
    </location>
</feature>
<accession>A0ABS6E583</accession>
<evidence type="ECO:0000256" key="3">
    <source>
        <dbReference type="ARBA" id="ARBA00022989"/>
    </source>
</evidence>
<proteinExistence type="predicted"/>
<organism evidence="8 9">
    <name type="scientific">Tissierella simiarum</name>
    <dbReference type="NCBI Taxonomy" id="2841534"/>
    <lineage>
        <taxon>Bacteria</taxon>
        <taxon>Bacillati</taxon>
        <taxon>Bacillota</taxon>
        <taxon>Tissierellia</taxon>
        <taxon>Tissierellales</taxon>
        <taxon>Tissierellaceae</taxon>
        <taxon>Tissierella</taxon>
    </lineage>
</organism>
<evidence type="ECO:0000256" key="1">
    <source>
        <dbReference type="ARBA" id="ARBA00004141"/>
    </source>
</evidence>
<dbReference type="RefSeq" id="WP_216518859.1">
    <property type="nucleotide sequence ID" value="NZ_JAHLPM010000006.1"/>
</dbReference>
<dbReference type="Pfam" id="PF06271">
    <property type="entry name" value="RDD"/>
    <property type="match status" value="1"/>
</dbReference>
<dbReference type="PANTHER" id="PTHR36834">
    <property type="entry name" value="MEMBRANE PROTEIN-RELATED"/>
    <property type="match status" value="1"/>
</dbReference>
<dbReference type="PANTHER" id="PTHR36834:SF1">
    <property type="entry name" value="INTEGRAL MEMBRANE PROTEIN"/>
    <property type="match status" value="1"/>
</dbReference>
<comment type="caution">
    <text evidence="8">The sequence shown here is derived from an EMBL/GenBank/DDBJ whole genome shotgun (WGS) entry which is preliminary data.</text>
</comment>
<dbReference type="InterPro" id="IPR010432">
    <property type="entry name" value="RDD"/>
</dbReference>
<feature type="transmembrane region" description="Helical" evidence="5">
    <location>
        <begin position="40"/>
        <end position="60"/>
    </location>
</feature>
<feature type="transmembrane region" description="Helical" evidence="5">
    <location>
        <begin position="113"/>
        <end position="131"/>
    </location>
</feature>
<dbReference type="InterPro" id="IPR021192">
    <property type="entry name" value="UCP031578_Vanz/RDD"/>
</dbReference>
<name>A0ABS6E583_9FIRM</name>